<reference evidence="4" key="2">
    <citation type="submission" date="2013-08" db="EMBL/GenBank/DDBJ databases">
        <title>Draft genome sequence of Anaerofustis stercorihominis (DSM 17244).</title>
        <authorList>
            <person name="Sudarsanam P."/>
            <person name="Ley R."/>
            <person name="Guruge J."/>
            <person name="Turnbaugh P.J."/>
            <person name="Mahowald M."/>
            <person name="Liep D."/>
            <person name="Gordon J."/>
        </authorList>
    </citation>
    <scope>NUCLEOTIDE SEQUENCE</scope>
    <source>
        <strain evidence="4">DSM 17244</strain>
    </source>
</reference>
<gene>
    <name evidence="4" type="ORF">ANASTE_01456</name>
</gene>
<dbReference type="PANTHER" id="PTHR20953">
    <property type="entry name" value="KINASE-RELATED"/>
    <property type="match status" value="1"/>
</dbReference>
<sequence length="304" mass="34355">MNTNKLPKEIIDILPDEILKVIDEVNIHDEIEEIRLRLNRNIHIVGSKEDILIPYDVKKEDIEGILNLATNYSFYANEDSLLKGFITIKGGHRIGFSGSVIMEDNKVIGLRNINSLNIRISRQIIGASNLVLNYILNKGEVYNTLIISPPKVGKTTLLRDISRVISTNKGDFVGKRVCIVDERKEIASLHDGVNELNIGDKTDVLEGINKSDGMNMLVRAMSPEVIITDEIGKIDDISALENSVLSGVKVISSAHGKDMKDILRKDNFVSIIKKKIFNRYIFLSIEHGERYIKEIYNEKLERLM</sequence>
<dbReference type="STRING" id="445971.ANASTE_01456"/>
<protein>
    <submittedName>
        <fullName evidence="4">Stage III sporulation protein AA</fullName>
    </submittedName>
</protein>
<comment type="caution">
    <text evidence="4">The sequence shown here is derived from an EMBL/GenBank/DDBJ whole genome shotgun (WGS) entry which is preliminary data.</text>
</comment>
<dbReference type="SUPFAM" id="SSF52540">
    <property type="entry name" value="P-loop containing nucleoside triphosphate hydrolases"/>
    <property type="match status" value="1"/>
</dbReference>
<dbReference type="Pfam" id="PF19568">
    <property type="entry name" value="Spore_III_AA"/>
    <property type="match status" value="1"/>
</dbReference>
<dbReference type="Proteomes" id="UP000005178">
    <property type="component" value="Unassembled WGS sequence"/>
</dbReference>
<keyword evidence="5" id="KW-1185">Reference proteome</keyword>
<dbReference type="InterPro" id="IPR003593">
    <property type="entry name" value="AAA+_ATPase"/>
</dbReference>
<evidence type="ECO:0000313" key="4">
    <source>
        <dbReference type="EMBL" id="EDS71754.1"/>
    </source>
</evidence>
<dbReference type="Gene3D" id="3.40.50.300">
    <property type="entry name" value="P-loop containing nucleotide triphosphate hydrolases"/>
    <property type="match status" value="1"/>
</dbReference>
<dbReference type="NCBIfam" id="TIGR02858">
    <property type="entry name" value="spore_III_AA"/>
    <property type="match status" value="1"/>
</dbReference>
<dbReference type="RefSeq" id="WP_007050224.1">
    <property type="nucleotide sequence ID" value="NZ_DS560019.1"/>
</dbReference>
<dbReference type="GeneID" id="98000539"/>
<accession>B1CBV7</accession>
<dbReference type="GO" id="GO:0005524">
    <property type="term" value="F:ATP binding"/>
    <property type="evidence" value="ECO:0007669"/>
    <property type="project" value="UniProtKB-KW"/>
</dbReference>
<reference evidence="4" key="1">
    <citation type="submission" date="2008-01" db="EMBL/GenBank/DDBJ databases">
        <authorList>
            <person name="Fulton L."/>
            <person name="Clifton S."/>
            <person name="Fulton B."/>
            <person name="Xu J."/>
            <person name="Minx P."/>
            <person name="Pepin K.H."/>
            <person name="Johnson M."/>
            <person name="Thiruvilangam P."/>
            <person name="Bhonagiri V."/>
            <person name="Nash W.E."/>
            <person name="Mardis E.R."/>
            <person name="Wilson R.K."/>
        </authorList>
    </citation>
    <scope>NUCLEOTIDE SEQUENCE [LARGE SCALE GENOMIC DNA]</scope>
    <source>
        <strain evidence="4">DSM 17244</strain>
    </source>
</reference>
<dbReference type="AlphaFoldDB" id="B1CBV7"/>
<dbReference type="InterPro" id="IPR027417">
    <property type="entry name" value="P-loop_NTPase"/>
</dbReference>
<evidence type="ECO:0000256" key="2">
    <source>
        <dbReference type="ARBA" id="ARBA00022840"/>
    </source>
</evidence>
<dbReference type="SMART" id="SM00382">
    <property type="entry name" value="AAA"/>
    <property type="match status" value="1"/>
</dbReference>
<dbReference type="OrthoDB" id="9768243at2"/>
<dbReference type="HOGENOM" id="CLU_052793_0_0_9"/>
<evidence type="ECO:0000259" key="3">
    <source>
        <dbReference type="SMART" id="SM00382"/>
    </source>
</evidence>
<dbReference type="EMBL" id="ABIL02000006">
    <property type="protein sequence ID" value="EDS71754.1"/>
    <property type="molecule type" value="Genomic_DNA"/>
</dbReference>
<proteinExistence type="predicted"/>
<name>B1CBV7_9FIRM</name>
<dbReference type="InterPro" id="IPR045735">
    <property type="entry name" value="Spore_III_AA_AAA+_ATPase"/>
</dbReference>
<keyword evidence="2" id="KW-0067">ATP-binding</keyword>
<organism evidence="4 5">
    <name type="scientific">Anaerofustis stercorihominis DSM 17244</name>
    <dbReference type="NCBI Taxonomy" id="445971"/>
    <lineage>
        <taxon>Bacteria</taxon>
        <taxon>Bacillati</taxon>
        <taxon>Bacillota</taxon>
        <taxon>Clostridia</taxon>
        <taxon>Eubacteriales</taxon>
        <taxon>Eubacteriaceae</taxon>
        <taxon>Anaerofustis</taxon>
    </lineage>
</organism>
<dbReference type="InterPro" id="IPR014217">
    <property type="entry name" value="Spore_III_AA"/>
</dbReference>
<keyword evidence="1" id="KW-0547">Nucleotide-binding</keyword>
<dbReference type="PANTHER" id="PTHR20953:SF3">
    <property type="entry name" value="P-LOOP CONTAINING NUCLEOSIDE TRIPHOSPHATE HYDROLASES SUPERFAMILY PROTEIN"/>
    <property type="match status" value="1"/>
</dbReference>
<feature type="domain" description="AAA+ ATPase" evidence="3">
    <location>
        <begin position="140"/>
        <end position="282"/>
    </location>
</feature>
<evidence type="ECO:0000313" key="5">
    <source>
        <dbReference type="Proteomes" id="UP000005178"/>
    </source>
</evidence>
<dbReference type="eggNOG" id="COG3854">
    <property type="taxonomic scope" value="Bacteria"/>
</dbReference>
<evidence type="ECO:0000256" key="1">
    <source>
        <dbReference type="ARBA" id="ARBA00022741"/>
    </source>
</evidence>